<accession>A0A9P7YME7</accession>
<keyword evidence="1" id="KW-0732">Signal</keyword>
<dbReference type="EMBL" id="MU251425">
    <property type="protein sequence ID" value="KAG9235698.1"/>
    <property type="molecule type" value="Genomic_DNA"/>
</dbReference>
<evidence type="ECO:0000313" key="3">
    <source>
        <dbReference type="Proteomes" id="UP000824998"/>
    </source>
</evidence>
<keyword evidence="3" id="KW-1185">Reference proteome</keyword>
<sequence>MKVFSIIAGLATLQGVLATVDPTYCYQNNCYRGISQTSAYATPALSSRLSDCSTYMRTTITPAAVTTTITVILISVGGAKRDLEERQLTIAPPTNTIPYWATFCDSQSSFSSGCSCNGVTATTTTLPTPTSTVYVVPTVAPCPSGSMCNGECLDLTSNNKNCGECGNACATGLICGQSKCVSPSTYVCSGINEPCGGSCGGTCFTNVGGPSYCKISLPCNGLIPCTTGADCGSSICLDNFCGKVCADTRYLCPNTASVKFLFERGNVGEVKREVEGGLVGRGMLKTEKGWMDVGA</sequence>
<evidence type="ECO:0000256" key="1">
    <source>
        <dbReference type="SAM" id="SignalP"/>
    </source>
</evidence>
<gene>
    <name evidence="2" type="ORF">BJ875DRAFT_541945</name>
</gene>
<feature type="chain" id="PRO_5040108915" evidence="1">
    <location>
        <begin position="19"/>
        <end position="295"/>
    </location>
</feature>
<proteinExistence type="predicted"/>
<dbReference type="OrthoDB" id="3555251at2759"/>
<name>A0A9P7YME7_9HELO</name>
<protein>
    <submittedName>
        <fullName evidence="2">Uncharacterized protein</fullName>
    </submittedName>
</protein>
<comment type="caution">
    <text evidence="2">The sequence shown here is derived from an EMBL/GenBank/DDBJ whole genome shotgun (WGS) entry which is preliminary data.</text>
</comment>
<dbReference type="AlphaFoldDB" id="A0A9P7YME7"/>
<organism evidence="2 3">
    <name type="scientific">Amylocarpus encephaloides</name>
    <dbReference type="NCBI Taxonomy" id="45428"/>
    <lineage>
        <taxon>Eukaryota</taxon>
        <taxon>Fungi</taxon>
        <taxon>Dikarya</taxon>
        <taxon>Ascomycota</taxon>
        <taxon>Pezizomycotina</taxon>
        <taxon>Leotiomycetes</taxon>
        <taxon>Helotiales</taxon>
        <taxon>Helotiales incertae sedis</taxon>
        <taxon>Amylocarpus</taxon>
    </lineage>
</organism>
<feature type="signal peptide" evidence="1">
    <location>
        <begin position="1"/>
        <end position="18"/>
    </location>
</feature>
<dbReference type="Proteomes" id="UP000824998">
    <property type="component" value="Unassembled WGS sequence"/>
</dbReference>
<evidence type="ECO:0000313" key="2">
    <source>
        <dbReference type="EMBL" id="KAG9235698.1"/>
    </source>
</evidence>
<reference evidence="2" key="1">
    <citation type="journal article" date="2021" name="IMA Fungus">
        <title>Genomic characterization of three marine fungi, including Emericellopsis atlantica sp. nov. with signatures of a generalist lifestyle and marine biomass degradation.</title>
        <authorList>
            <person name="Hagestad O.C."/>
            <person name="Hou L."/>
            <person name="Andersen J.H."/>
            <person name="Hansen E.H."/>
            <person name="Altermark B."/>
            <person name="Li C."/>
            <person name="Kuhnert E."/>
            <person name="Cox R.J."/>
            <person name="Crous P.W."/>
            <person name="Spatafora J.W."/>
            <person name="Lail K."/>
            <person name="Amirebrahimi M."/>
            <person name="Lipzen A."/>
            <person name="Pangilinan J."/>
            <person name="Andreopoulos W."/>
            <person name="Hayes R.D."/>
            <person name="Ng V."/>
            <person name="Grigoriev I.V."/>
            <person name="Jackson S.A."/>
            <person name="Sutton T.D.S."/>
            <person name="Dobson A.D.W."/>
            <person name="Rama T."/>
        </authorList>
    </citation>
    <scope>NUCLEOTIDE SEQUENCE</scope>
    <source>
        <strain evidence="2">TRa018bII</strain>
    </source>
</reference>